<reference evidence="2 5" key="3">
    <citation type="journal article" date="2017" name="Nat. Microbiol.">
        <title>Natural product diversity associated with the nematode symbionts Photorhabdus and Xenorhabdus.</title>
        <authorList>
            <person name="Tobias N.J."/>
            <person name="Wolff H."/>
            <person name="Djahanschiri B."/>
            <person name="Grundmann F."/>
            <person name="Kronenwerth M."/>
            <person name="Shi Y.M."/>
            <person name="Simonyi S."/>
            <person name="Grun P."/>
            <person name="Shapiro-Ilan D."/>
            <person name="Pidot S.J."/>
            <person name="Stinear T.P."/>
            <person name="Ebersberger I."/>
            <person name="Bode H.B."/>
        </authorList>
    </citation>
    <scope>NUCLEOTIDE SEQUENCE [LARGE SCALE GENOMIC DNA]</scope>
    <source>
        <strain evidence="2 5">DSM 16336</strain>
    </source>
</reference>
<dbReference type="Proteomes" id="UP000224871">
    <property type="component" value="Unassembled WGS sequence"/>
</dbReference>
<dbReference type="Gene3D" id="3.30.70.3580">
    <property type="entry name" value="Antirestriction protein"/>
    <property type="match status" value="1"/>
</dbReference>
<reference evidence="3" key="1">
    <citation type="submission" date="2016-12" db="EMBL/GenBank/DDBJ databases">
        <authorList>
            <person name="Song W.-J."/>
            <person name="Kurnit D.M."/>
        </authorList>
    </citation>
    <scope>NUCLEOTIDE SEQUENCE [LARGE SCALE GENOMIC DNA]</scope>
    <source>
        <strain evidence="3">HGB1681</strain>
    </source>
</reference>
<dbReference type="InterPro" id="IPR004914">
    <property type="entry name" value="Antirestrict"/>
</dbReference>
<dbReference type="EMBL" id="NIBU01000076">
    <property type="protein sequence ID" value="PHM30011.1"/>
    <property type="molecule type" value="Genomic_DNA"/>
</dbReference>
<sequence length="150" mass="16393">MSDNELILLDSAALSAVFPDKTQLERLFLGFLLANIAAELGGHDRPEQWIGRQVSESLAYLVPTRAKTYAVYLPETSLTLTLSADAFGLAVTALLFVHITGLTESDEMACRFCALQEYARQHPESGLITTVMTLRPGEAVISPSQHARTK</sequence>
<name>A0A1N6N1Y8_9GAMM</name>
<protein>
    <submittedName>
        <fullName evidence="2">Antirestriction protein</fullName>
    </submittedName>
</protein>
<evidence type="ECO:0000256" key="1">
    <source>
        <dbReference type="ARBA" id="ARBA00008618"/>
    </source>
</evidence>
<organism evidence="3 4">
    <name type="scientific">Xenorhabdus innexi</name>
    <dbReference type="NCBI Taxonomy" id="290109"/>
    <lineage>
        <taxon>Bacteria</taxon>
        <taxon>Pseudomonadati</taxon>
        <taxon>Pseudomonadota</taxon>
        <taxon>Gammaproteobacteria</taxon>
        <taxon>Enterobacterales</taxon>
        <taxon>Morganellaceae</taxon>
        <taxon>Xenorhabdus</taxon>
    </lineage>
</organism>
<evidence type="ECO:0000313" key="5">
    <source>
        <dbReference type="Proteomes" id="UP000224871"/>
    </source>
</evidence>
<gene>
    <name evidence="2" type="ORF">Xinn_03629</name>
    <name evidence="3" type="ORF">XIS1_920010</name>
</gene>
<dbReference type="Pfam" id="PF03230">
    <property type="entry name" value="Antirestrict"/>
    <property type="match status" value="1"/>
</dbReference>
<dbReference type="InterPro" id="IPR042297">
    <property type="entry name" value="Antirestriction_sf"/>
</dbReference>
<comment type="similarity">
    <text evidence="1">Belongs to the antirestriction protein family.</text>
</comment>
<dbReference type="AlphaFoldDB" id="A0A1N6N1Y8"/>
<evidence type="ECO:0000313" key="2">
    <source>
        <dbReference type="EMBL" id="PHM30011.1"/>
    </source>
</evidence>
<evidence type="ECO:0000313" key="3">
    <source>
        <dbReference type="EMBL" id="SIP75123.1"/>
    </source>
</evidence>
<proteinExistence type="inferred from homology"/>
<evidence type="ECO:0000313" key="4">
    <source>
        <dbReference type="Proteomes" id="UP000196435"/>
    </source>
</evidence>
<keyword evidence="5" id="KW-1185">Reference proteome</keyword>
<accession>A0A1N6N1Y8</accession>
<dbReference type="EMBL" id="FTLG01000239">
    <property type="protein sequence ID" value="SIP75123.1"/>
    <property type="molecule type" value="Genomic_DNA"/>
</dbReference>
<reference evidence="4" key="2">
    <citation type="submission" date="2016-12" db="EMBL/GenBank/DDBJ databases">
        <authorList>
            <person name="Gaudriault S."/>
        </authorList>
    </citation>
    <scope>NUCLEOTIDE SEQUENCE [LARGE SCALE GENOMIC DNA]</scope>
    <source>
        <strain evidence="4">HGB1681 (deposited as PTA-6826 in the American Type Culture Collection)</strain>
    </source>
</reference>
<dbReference type="Proteomes" id="UP000196435">
    <property type="component" value="Unassembled WGS sequence"/>
</dbReference>
<dbReference type="RefSeq" id="WP_244590252.1">
    <property type="nucleotide sequence ID" value="NZ_CAWNQC010000277.1"/>
</dbReference>